<evidence type="ECO:0000313" key="2">
    <source>
        <dbReference type="EMBL" id="NLR80522.1"/>
    </source>
</evidence>
<proteinExistence type="predicted"/>
<sequence length="155" mass="18122">MKVIIFTATILFCAFNVHAQQNKDDSKAMIDSAIAMMYAQFWETGKQQKNEYYLESLYLLNEQDQPLTYVPSSSKFKFINIYDDRNRKVLSKGIYAWKVLTALNKNKFVITIINFYITYKNRSYNFSNGGGSTTVFEYSCNEDQWKLLTFNNQGI</sequence>
<dbReference type="AlphaFoldDB" id="A0A847SV32"/>
<keyword evidence="1" id="KW-0732">Signal</keyword>
<dbReference type="Proteomes" id="UP000552864">
    <property type="component" value="Unassembled WGS sequence"/>
</dbReference>
<accession>A0A847SV32</accession>
<protein>
    <recommendedName>
        <fullName evidence="4">DUF4440 domain-containing protein</fullName>
    </recommendedName>
</protein>
<gene>
    <name evidence="2" type="ORF">HGH91_17985</name>
</gene>
<comment type="caution">
    <text evidence="2">The sequence shown here is derived from an EMBL/GenBank/DDBJ whole genome shotgun (WGS) entry which is preliminary data.</text>
</comment>
<dbReference type="RefSeq" id="WP_168740191.1">
    <property type="nucleotide sequence ID" value="NZ_JABAHZ010000004.1"/>
</dbReference>
<evidence type="ECO:0000256" key="1">
    <source>
        <dbReference type="SAM" id="SignalP"/>
    </source>
</evidence>
<evidence type="ECO:0000313" key="3">
    <source>
        <dbReference type="Proteomes" id="UP000552864"/>
    </source>
</evidence>
<keyword evidence="3" id="KW-1185">Reference proteome</keyword>
<name>A0A847SV32_9BACT</name>
<feature type="chain" id="PRO_5032415640" description="DUF4440 domain-containing protein" evidence="1">
    <location>
        <begin position="20"/>
        <end position="155"/>
    </location>
</feature>
<reference evidence="2 3" key="1">
    <citation type="submission" date="2020-04" db="EMBL/GenBank/DDBJ databases">
        <authorList>
            <person name="Yin C."/>
        </authorList>
    </citation>
    <scope>NUCLEOTIDE SEQUENCE [LARGE SCALE GENOMIC DNA]</scope>
    <source>
        <strain evidence="2 3">Ak56</strain>
    </source>
</reference>
<dbReference type="EMBL" id="JABAHZ010000004">
    <property type="protein sequence ID" value="NLR80522.1"/>
    <property type="molecule type" value="Genomic_DNA"/>
</dbReference>
<evidence type="ECO:0008006" key="4">
    <source>
        <dbReference type="Google" id="ProtNLM"/>
    </source>
</evidence>
<feature type="signal peptide" evidence="1">
    <location>
        <begin position="1"/>
        <end position="19"/>
    </location>
</feature>
<organism evidence="2 3">
    <name type="scientific">Chitinophaga eiseniae</name>
    <dbReference type="NCBI Taxonomy" id="634771"/>
    <lineage>
        <taxon>Bacteria</taxon>
        <taxon>Pseudomonadati</taxon>
        <taxon>Bacteroidota</taxon>
        <taxon>Chitinophagia</taxon>
        <taxon>Chitinophagales</taxon>
        <taxon>Chitinophagaceae</taxon>
        <taxon>Chitinophaga</taxon>
    </lineage>
</organism>